<dbReference type="EMBL" id="SRLO01000228">
    <property type="protein sequence ID" value="TNN65856.1"/>
    <property type="molecule type" value="Genomic_DNA"/>
</dbReference>
<evidence type="ECO:0000313" key="2">
    <source>
        <dbReference type="Proteomes" id="UP000314294"/>
    </source>
</evidence>
<proteinExistence type="predicted"/>
<protein>
    <submittedName>
        <fullName evidence="1">Uncharacterized protein</fullName>
    </submittedName>
</protein>
<gene>
    <name evidence="1" type="ORF">EYF80_023856</name>
</gene>
<sequence>MNPLASRRTMAASLCAESRAVVVASPSHNIIRAVAGTPGETQALIDWRAANESLFTGRRNSSKTGWDRRWTYCPLVVPEDRAQRGTGCWEWRRIA</sequence>
<accession>A0A4Z2HJC1</accession>
<comment type="caution">
    <text evidence="1">The sequence shown here is derived from an EMBL/GenBank/DDBJ whole genome shotgun (WGS) entry which is preliminary data.</text>
</comment>
<organism evidence="1 2">
    <name type="scientific">Liparis tanakae</name>
    <name type="common">Tanaka's snailfish</name>
    <dbReference type="NCBI Taxonomy" id="230148"/>
    <lineage>
        <taxon>Eukaryota</taxon>
        <taxon>Metazoa</taxon>
        <taxon>Chordata</taxon>
        <taxon>Craniata</taxon>
        <taxon>Vertebrata</taxon>
        <taxon>Euteleostomi</taxon>
        <taxon>Actinopterygii</taxon>
        <taxon>Neopterygii</taxon>
        <taxon>Teleostei</taxon>
        <taxon>Neoteleostei</taxon>
        <taxon>Acanthomorphata</taxon>
        <taxon>Eupercaria</taxon>
        <taxon>Perciformes</taxon>
        <taxon>Cottioidei</taxon>
        <taxon>Cottales</taxon>
        <taxon>Liparidae</taxon>
        <taxon>Liparis</taxon>
    </lineage>
</organism>
<reference evidence="1 2" key="1">
    <citation type="submission" date="2019-03" db="EMBL/GenBank/DDBJ databases">
        <title>First draft genome of Liparis tanakae, snailfish: a comprehensive survey of snailfish specific genes.</title>
        <authorList>
            <person name="Kim W."/>
            <person name="Song I."/>
            <person name="Jeong J.-H."/>
            <person name="Kim D."/>
            <person name="Kim S."/>
            <person name="Ryu S."/>
            <person name="Song J.Y."/>
            <person name="Lee S.K."/>
        </authorList>
    </citation>
    <scope>NUCLEOTIDE SEQUENCE [LARGE SCALE GENOMIC DNA]</scope>
    <source>
        <tissue evidence="1">Muscle</tissue>
    </source>
</reference>
<dbReference type="AlphaFoldDB" id="A0A4Z2HJC1"/>
<dbReference type="Proteomes" id="UP000314294">
    <property type="component" value="Unassembled WGS sequence"/>
</dbReference>
<keyword evidence="2" id="KW-1185">Reference proteome</keyword>
<name>A0A4Z2HJC1_9TELE</name>
<evidence type="ECO:0000313" key="1">
    <source>
        <dbReference type="EMBL" id="TNN65856.1"/>
    </source>
</evidence>